<evidence type="ECO:0000313" key="1">
    <source>
        <dbReference type="EMBL" id="CAF2192069.1"/>
    </source>
</evidence>
<reference evidence="1" key="1">
    <citation type="submission" date="2021-01" db="EMBL/GenBank/DDBJ databases">
        <authorList>
            <consortium name="Genoscope - CEA"/>
            <person name="William W."/>
        </authorList>
    </citation>
    <scope>NUCLEOTIDE SEQUENCE</scope>
</reference>
<organism evidence="1">
    <name type="scientific">Brassica napus</name>
    <name type="common">Rape</name>
    <dbReference type="NCBI Taxonomy" id="3708"/>
    <lineage>
        <taxon>Eukaryota</taxon>
        <taxon>Viridiplantae</taxon>
        <taxon>Streptophyta</taxon>
        <taxon>Embryophyta</taxon>
        <taxon>Tracheophyta</taxon>
        <taxon>Spermatophyta</taxon>
        <taxon>Magnoliopsida</taxon>
        <taxon>eudicotyledons</taxon>
        <taxon>Gunneridae</taxon>
        <taxon>Pentapetalae</taxon>
        <taxon>rosids</taxon>
        <taxon>malvids</taxon>
        <taxon>Brassicales</taxon>
        <taxon>Brassicaceae</taxon>
        <taxon>Brassiceae</taxon>
        <taxon>Brassica</taxon>
    </lineage>
</organism>
<dbReference type="AlphaFoldDB" id="A0A816Z955"/>
<proteinExistence type="predicted"/>
<protein>
    <submittedName>
        <fullName evidence="1">(rape) hypothetical protein</fullName>
    </submittedName>
</protein>
<accession>A0A816Z955</accession>
<sequence length="97" mass="11537">MLGKSSYPFVLGIRTLSSYLITTTYLHSNVGKLKDAMSNTYSQLEAMKESVQFYLRHHVSLLVRPMQHVSFFQLYLLQVQRERIVFYYIMSRFIYLV</sequence>
<dbReference type="Proteomes" id="UP001295469">
    <property type="component" value="Chromosome A07"/>
</dbReference>
<name>A0A816Z955_BRANA</name>
<gene>
    <name evidence="1" type="ORF">DARMORV10_A07P35570.1</name>
</gene>
<dbReference type="Gramene" id="CDX95952">
    <property type="protein sequence ID" value="CDX95952"/>
    <property type="gene ID" value="GSBRNA2T00101969001"/>
</dbReference>
<dbReference type="EMBL" id="HG994361">
    <property type="protein sequence ID" value="CAF2192069.1"/>
    <property type="molecule type" value="Genomic_DNA"/>
</dbReference>